<dbReference type="AlphaFoldDB" id="A0A7W7C5Y7"/>
<protein>
    <submittedName>
        <fullName evidence="2">ABC-type transport system involved in multi-copper enzyme maturation permease subunit</fullName>
    </submittedName>
</protein>
<feature type="transmembrane region" description="Helical" evidence="1">
    <location>
        <begin position="78"/>
        <end position="101"/>
    </location>
</feature>
<keyword evidence="1" id="KW-0472">Membrane</keyword>
<keyword evidence="1" id="KW-0812">Transmembrane</keyword>
<proteinExistence type="predicted"/>
<evidence type="ECO:0000313" key="3">
    <source>
        <dbReference type="Proteomes" id="UP000533598"/>
    </source>
</evidence>
<dbReference type="GO" id="GO:0140359">
    <property type="term" value="F:ABC-type transporter activity"/>
    <property type="evidence" value="ECO:0007669"/>
    <property type="project" value="InterPro"/>
</dbReference>
<comment type="caution">
    <text evidence="2">The sequence shown here is derived from an EMBL/GenBank/DDBJ whole genome shotgun (WGS) entry which is preliminary data.</text>
</comment>
<feature type="transmembrane region" description="Helical" evidence="1">
    <location>
        <begin position="188"/>
        <end position="206"/>
    </location>
</feature>
<feature type="transmembrane region" description="Helical" evidence="1">
    <location>
        <begin position="160"/>
        <end position="181"/>
    </location>
</feature>
<feature type="transmembrane region" description="Helical" evidence="1">
    <location>
        <begin position="113"/>
        <end position="140"/>
    </location>
</feature>
<feature type="transmembrane region" description="Helical" evidence="1">
    <location>
        <begin position="20"/>
        <end position="39"/>
    </location>
</feature>
<feature type="transmembrane region" description="Helical" evidence="1">
    <location>
        <begin position="254"/>
        <end position="276"/>
    </location>
</feature>
<evidence type="ECO:0000256" key="1">
    <source>
        <dbReference type="SAM" id="Phobius"/>
    </source>
</evidence>
<dbReference type="EMBL" id="JACHMH010000001">
    <property type="protein sequence ID" value="MBB4674026.1"/>
    <property type="molecule type" value="Genomic_DNA"/>
</dbReference>
<keyword evidence="1" id="KW-1133">Transmembrane helix</keyword>
<organism evidence="2 3">
    <name type="scientific">Crossiella cryophila</name>
    <dbReference type="NCBI Taxonomy" id="43355"/>
    <lineage>
        <taxon>Bacteria</taxon>
        <taxon>Bacillati</taxon>
        <taxon>Actinomycetota</taxon>
        <taxon>Actinomycetes</taxon>
        <taxon>Pseudonocardiales</taxon>
        <taxon>Pseudonocardiaceae</taxon>
        <taxon>Crossiella</taxon>
    </lineage>
</organism>
<dbReference type="GO" id="GO:0005886">
    <property type="term" value="C:plasma membrane"/>
    <property type="evidence" value="ECO:0007669"/>
    <property type="project" value="UniProtKB-SubCell"/>
</dbReference>
<reference evidence="2 3" key="1">
    <citation type="submission" date="2020-08" db="EMBL/GenBank/DDBJ databases">
        <title>Sequencing the genomes of 1000 actinobacteria strains.</title>
        <authorList>
            <person name="Klenk H.-P."/>
        </authorList>
    </citation>
    <scope>NUCLEOTIDE SEQUENCE [LARGE SCALE GENOMIC DNA]</scope>
    <source>
        <strain evidence="2 3">DSM 44230</strain>
    </source>
</reference>
<evidence type="ECO:0000313" key="2">
    <source>
        <dbReference type="EMBL" id="MBB4674026.1"/>
    </source>
</evidence>
<keyword evidence="3" id="KW-1185">Reference proteome</keyword>
<sequence length="282" mass="28675">MTTLVATSRAELFRLRKWPAVWVIGGAWLVLNIIFVYVFNYLSYVDGSGFAAGTPKELLLERLLPAGVPVGLAQGTPMFGGAIMLTLGALAAGSGFGWGTWKTAFTQGRGRLSVLAGTVAGLAAVVLTVVLTTLVVDLGISTAVALAEGQELVYPGLGQVLRAVAGALLVLGMWTSAGVALGTLSRSPALAVGLGVVWVLAVENLLRGVAGALDWLAPITDVLPGSVAGSLVAALGATPVSQGGAPGVVDTLTAWPAVALACGYTLAFAALTVWLVRRRDVG</sequence>
<name>A0A7W7C5Y7_9PSEU</name>
<dbReference type="Proteomes" id="UP000533598">
    <property type="component" value="Unassembled WGS sequence"/>
</dbReference>
<dbReference type="RefSeq" id="WP_185000071.1">
    <property type="nucleotide sequence ID" value="NZ_BAAAUI010000013.1"/>
</dbReference>
<accession>A0A7W7C5Y7</accession>
<gene>
    <name evidence="2" type="ORF">HNR67_000144</name>
</gene>